<evidence type="ECO:0000313" key="4">
    <source>
        <dbReference type="Proteomes" id="UP001283361"/>
    </source>
</evidence>
<evidence type="ECO:0000259" key="2">
    <source>
        <dbReference type="Pfam" id="PF15749"/>
    </source>
</evidence>
<feature type="region of interest" description="Disordered" evidence="1">
    <location>
        <begin position="316"/>
        <end position="390"/>
    </location>
</feature>
<dbReference type="GO" id="GO:0003682">
    <property type="term" value="F:chromatin binding"/>
    <property type="evidence" value="ECO:0007669"/>
    <property type="project" value="TreeGrafter"/>
</dbReference>
<dbReference type="InterPro" id="IPR049472">
    <property type="entry name" value="MRNIP_N"/>
</dbReference>
<evidence type="ECO:0000256" key="1">
    <source>
        <dbReference type="SAM" id="MobiDB-lite"/>
    </source>
</evidence>
<comment type="caution">
    <text evidence="3">The sequence shown here is derived from an EMBL/GenBank/DDBJ whole genome shotgun (WGS) entry which is preliminary data.</text>
</comment>
<evidence type="ECO:0000313" key="3">
    <source>
        <dbReference type="EMBL" id="KAK3730083.1"/>
    </source>
</evidence>
<dbReference type="InterPro" id="IPR032739">
    <property type="entry name" value="MRNIP"/>
</dbReference>
<dbReference type="GO" id="GO:0005634">
    <property type="term" value="C:nucleus"/>
    <property type="evidence" value="ECO:0007669"/>
    <property type="project" value="TreeGrafter"/>
</dbReference>
<organism evidence="3 4">
    <name type="scientific">Elysia crispata</name>
    <name type="common">lettuce slug</name>
    <dbReference type="NCBI Taxonomy" id="231223"/>
    <lineage>
        <taxon>Eukaryota</taxon>
        <taxon>Metazoa</taxon>
        <taxon>Spiralia</taxon>
        <taxon>Lophotrochozoa</taxon>
        <taxon>Mollusca</taxon>
        <taxon>Gastropoda</taxon>
        <taxon>Heterobranchia</taxon>
        <taxon>Euthyneura</taxon>
        <taxon>Panpulmonata</taxon>
        <taxon>Sacoglossa</taxon>
        <taxon>Placobranchoidea</taxon>
        <taxon>Plakobranchidae</taxon>
        <taxon>Elysia</taxon>
    </lineage>
</organism>
<proteinExistence type="predicted"/>
<feature type="compositionally biased region" description="Acidic residues" evidence="1">
    <location>
        <begin position="368"/>
        <end position="384"/>
    </location>
</feature>
<feature type="domain" description="MRN complex-interacting protein N-terminal" evidence="2">
    <location>
        <begin position="95"/>
        <end position="180"/>
    </location>
</feature>
<protein>
    <recommendedName>
        <fullName evidence="2">MRN complex-interacting protein N-terminal domain-containing protein</fullName>
    </recommendedName>
</protein>
<feature type="compositionally biased region" description="Polar residues" evidence="1">
    <location>
        <begin position="316"/>
        <end position="332"/>
    </location>
</feature>
<dbReference type="GO" id="GO:0007095">
    <property type="term" value="P:mitotic G2 DNA damage checkpoint signaling"/>
    <property type="evidence" value="ECO:0007669"/>
    <property type="project" value="TreeGrafter"/>
</dbReference>
<name>A0AAE1CRD6_9GAST</name>
<sequence>MARKKIKFLDESALNLGVAEEMKQQNSVALWGKRNSVALWGKRNSVALWGKRNSVALWGKRNSVALWGKRNSVALWGKRNSVALWGKRNSVALWVLQVTKSKKWKCKLCGQKQSVIKVFGEGTGAECRHHVQKLNTLRGQANQILEDKHLNLTVSEKPTLHSSSSEPSSCVINKSESRWSSYLDDHEDCEESELSAETRDNDVTLWGHVTTDWGEYTKRKREFHTESQKRKVFKQHKQQNVGEEFSKDILRLGGSNLLSARSPQLEERIGRNRKDFQTTSSKIKFLTEASTDVDNRFVEEKRKSYTTEERFLKSPYTHNPSSIIKANFSTPSFREKKSDSSSKNIQRKVQTKPNSTVSSKWAVFLNGDESEEEEEASDGFDDQLLDFNSI</sequence>
<reference evidence="3" key="1">
    <citation type="journal article" date="2023" name="G3 (Bethesda)">
        <title>A reference genome for the long-term kleptoplast-retaining sea slug Elysia crispata morphotype clarki.</title>
        <authorList>
            <person name="Eastman K.E."/>
            <person name="Pendleton A.L."/>
            <person name="Shaikh M.A."/>
            <person name="Suttiyut T."/>
            <person name="Ogas R."/>
            <person name="Tomko P."/>
            <person name="Gavelis G."/>
            <person name="Widhalm J.R."/>
            <person name="Wisecaver J.H."/>
        </authorList>
    </citation>
    <scope>NUCLEOTIDE SEQUENCE</scope>
    <source>
        <strain evidence="3">ECLA1</strain>
    </source>
</reference>
<keyword evidence="4" id="KW-1185">Reference proteome</keyword>
<dbReference type="EMBL" id="JAWDGP010007095">
    <property type="protein sequence ID" value="KAK3730083.1"/>
    <property type="molecule type" value="Genomic_DNA"/>
</dbReference>
<dbReference type="PANTHER" id="PTHR15863:SF2">
    <property type="entry name" value="MRN COMPLEX-INTERACTING PROTEIN"/>
    <property type="match status" value="1"/>
</dbReference>
<accession>A0AAE1CRD6</accession>
<dbReference type="AlphaFoldDB" id="A0AAE1CRD6"/>
<dbReference type="PANTHER" id="PTHR15863">
    <property type="entry name" value="MRN COMPLEX-INTERACTING PROTEIN"/>
    <property type="match status" value="1"/>
</dbReference>
<gene>
    <name evidence="3" type="ORF">RRG08_055150</name>
</gene>
<dbReference type="Proteomes" id="UP001283361">
    <property type="component" value="Unassembled WGS sequence"/>
</dbReference>
<dbReference type="Pfam" id="PF15749">
    <property type="entry name" value="MRNIP"/>
    <property type="match status" value="1"/>
</dbReference>